<comment type="caution">
    <text evidence="5">The sequence shown here is derived from an EMBL/GenBank/DDBJ whole genome shotgun (WGS) entry which is preliminary data.</text>
</comment>
<name>A0A6N8GUL8_9MICC</name>
<evidence type="ECO:0000313" key="6">
    <source>
        <dbReference type="Proteomes" id="UP000436989"/>
    </source>
</evidence>
<dbReference type="InterPro" id="IPR050248">
    <property type="entry name" value="Polysacc_deacetylase_ArnD"/>
</dbReference>
<proteinExistence type="predicted"/>
<accession>A0A6N8GUL8</accession>
<dbReference type="SUPFAM" id="SSF88713">
    <property type="entry name" value="Glycoside hydrolase/deacetylase"/>
    <property type="match status" value="1"/>
</dbReference>
<evidence type="ECO:0000256" key="3">
    <source>
        <dbReference type="SAM" id="SignalP"/>
    </source>
</evidence>
<dbReference type="InterPro" id="IPR011330">
    <property type="entry name" value="Glyco_hydro/deAcase_b/a-brl"/>
</dbReference>
<evidence type="ECO:0000313" key="5">
    <source>
        <dbReference type="EMBL" id="MUN64504.1"/>
    </source>
</evidence>
<feature type="signal peptide" evidence="3">
    <location>
        <begin position="1"/>
        <end position="41"/>
    </location>
</feature>
<dbReference type="PROSITE" id="PS51677">
    <property type="entry name" value="NODB"/>
    <property type="match status" value="1"/>
</dbReference>
<dbReference type="GO" id="GO:0046872">
    <property type="term" value="F:metal ion binding"/>
    <property type="evidence" value="ECO:0007669"/>
    <property type="project" value="UniProtKB-KW"/>
</dbReference>
<reference evidence="5 6" key="1">
    <citation type="submission" date="2019-12" db="EMBL/GenBank/DDBJ databases">
        <authorList>
            <person name="Shi Y."/>
        </authorList>
    </citation>
    <scope>NUCLEOTIDE SEQUENCE [LARGE SCALE GENOMIC DNA]</scope>
    <source>
        <strain evidence="5 6">JCM 17929</strain>
    </source>
</reference>
<keyword evidence="6" id="KW-1185">Reference proteome</keyword>
<dbReference type="InterPro" id="IPR002509">
    <property type="entry name" value="NODB_dom"/>
</dbReference>
<dbReference type="Pfam" id="PF01522">
    <property type="entry name" value="Polysacc_deac_1"/>
    <property type="match status" value="1"/>
</dbReference>
<dbReference type="AlphaFoldDB" id="A0A6N8GUL8"/>
<evidence type="ECO:0000259" key="4">
    <source>
        <dbReference type="PROSITE" id="PS51677"/>
    </source>
</evidence>
<dbReference type="PANTHER" id="PTHR10587">
    <property type="entry name" value="GLYCOSYL TRANSFERASE-RELATED"/>
    <property type="match status" value="1"/>
</dbReference>
<dbReference type="GO" id="GO:0016020">
    <property type="term" value="C:membrane"/>
    <property type="evidence" value="ECO:0007669"/>
    <property type="project" value="TreeGrafter"/>
</dbReference>
<keyword evidence="1" id="KW-0479">Metal-binding</keyword>
<sequence length="243" mass="26029">MTAPSALSPRFSPAARRLVAGAAALATAVSAGLVTALPARADQATPAVVDSTVHDGRYLSLTFDDGPDPVSTPALLAVLKKHHVKATFCLWGDHVQQHPEVVRQIAADGHRLCNHTMHHDDMAGWDADAIRQDLEQTSAAIRAAVPGVRIDYFRAPYGSWGRTPEVAAELGMQPLGWRLTVGDWAPPGTAELVRRIEEGVTPGAVVLLHDGGGDRSQTVEAVDQVIPRLQAEGWRFDKPARRG</sequence>
<feature type="chain" id="PRO_5026987573" evidence="3">
    <location>
        <begin position="42"/>
        <end position="243"/>
    </location>
</feature>
<dbReference type="EMBL" id="WOGU01000014">
    <property type="protein sequence ID" value="MUN64504.1"/>
    <property type="molecule type" value="Genomic_DNA"/>
</dbReference>
<organism evidence="5 6">
    <name type="scientific">Kocuria sediminis</name>
    <dbReference type="NCBI Taxonomy" id="1038857"/>
    <lineage>
        <taxon>Bacteria</taxon>
        <taxon>Bacillati</taxon>
        <taxon>Actinomycetota</taxon>
        <taxon>Actinomycetes</taxon>
        <taxon>Micrococcales</taxon>
        <taxon>Micrococcaceae</taxon>
        <taxon>Kocuria</taxon>
    </lineage>
</organism>
<dbReference type="Gene3D" id="3.20.20.370">
    <property type="entry name" value="Glycoside hydrolase/deacetylase"/>
    <property type="match status" value="1"/>
</dbReference>
<keyword evidence="3" id="KW-0732">Signal</keyword>
<dbReference type="PROSITE" id="PS51318">
    <property type="entry name" value="TAT"/>
    <property type="match status" value="1"/>
</dbReference>
<feature type="domain" description="NodB homology" evidence="4">
    <location>
        <begin position="57"/>
        <end position="237"/>
    </location>
</feature>
<evidence type="ECO:0000256" key="1">
    <source>
        <dbReference type="ARBA" id="ARBA00022723"/>
    </source>
</evidence>
<dbReference type="GO" id="GO:0016810">
    <property type="term" value="F:hydrolase activity, acting on carbon-nitrogen (but not peptide) bonds"/>
    <property type="evidence" value="ECO:0007669"/>
    <property type="project" value="InterPro"/>
</dbReference>
<dbReference type="GO" id="GO:0005975">
    <property type="term" value="P:carbohydrate metabolic process"/>
    <property type="evidence" value="ECO:0007669"/>
    <property type="project" value="InterPro"/>
</dbReference>
<protein>
    <submittedName>
        <fullName evidence="5">Polysaccharide deacetylase family protein</fullName>
    </submittedName>
</protein>
<dbReference type="Proteomes" id="UP000436989">
    <property type="component" value="Unassembled WGS sequence"/>
</dbReference>
<dbReference type="PANTHER" id="PTHR10587:SF133">
    <property type="entry name" value="CHITIN DEACETYLASE 1-RELATED"/>
    <property type="match status" value="1"/>
</dbReference>
<evidence type="ECO:0000256" key="2">
    <source>
        <dbReference type="ARBA" id="ARBA00022801"/>
    </source>
</evidence>
<gene>
    <name evidence="5" type="ORF">GMA12_15360</name>
</gene>
<dbReference type="CDD" id="cd10917">
    <property type="entry name" value="CE4_NodB_like_6s_7s"/>
    <property type="match status" value="1"/>
</dbReference>
<dbReference type="RefSeq" id="WP_156270384.1">
    <property type="nucleotide sequence ID" value="NZ_WOGU01000014.1"/>
</dbReference>
<keyword evidence="2" id="KW-0378">Hydrolase</keyword>
<dbReference type="InterPro" id="IPR006311">
    <property type="entry name" value="TAT_signal"/>
</dbReference>